<dbReference type="GO" id="GO:0003950">
    <property type="term" value="F:NAD+ poly-ADP-ribosyltransferase activity"/>
    <property type="evidence" value="ECO:0007669"/>
    <property type="project" value="InterPro"/>
</dbReference>
<dbReference type="PANTHER" id="PTHR12684">
    <property type="entry name" value="PUTATIVE PHOSPHOTRANSFERASE"/>
    <property type="match status" value="1"/>
</dbReference>
<evidence type="ECO:0000256" key="2">
    <source>
        <dbReference type="ARBA" id="ARBA00022679"/>
    </source>
</evidence>
<keyword evidence="2 5" id="KW-0808">Transferase</keyword>
<dbReference type="GO" id="GO:0006388">
    <property type="term" value="P:tRNA splicing, via endonucleolytic cleavage and ligation"/>
    <property type="evidence" value="ECO:0007669"/>
    <property type="project" value="UniProtKB-UniRule"/>
</dbReference>
<dbReference type="Gene3D" id="1.10.10.970">
    <property type="entry name" value="RNA 2'-phosphotransferase, Tpt1/KptA family, N-terminal domain"/>
    <property type="match status" value="1"/>
</dbReference>
<proteinExistence type="inferred from homology"/>
<dbReference type="EMBL" id="FMZZ01000001">
    <property type="protein sequence ID" value="SDC28655.1"/>
    <property type="molecule type" value="Genomic_DNA"/>
</dbReference>
<comment type="similarity">
    <text evidence="1 5">Belongs to the KptA/TPT1 family.</text>
</comment>
<evidence type="ECO:0000313" key="6">
    <source>
        <dbReference type="EMBL" id="SDC28655.1"/>
    </source>
</evidence>
<reference evidence="7" key="1">
    <citation type="submission" date="2016-10" db="EMBL/GenBank/DDBJ databases">
        <authorList>
            <person name="Varghese N."/>
            <person name="Submissions S."/>
        </authorList>
    </citation>
    <scope>NUCLEOTIDE SEQUENCE [LARGE SCALE GENOMIC DNA]</scope>
    <source>
        <strain evidence="7">IBRC-M 10403</strain>
    </source>
</reference>
<dbReference type="HAMAP" id="MF_00299">
    <property type="entry name" value="KptA"/>
    <property type="match status" value="1"/>
</dbReference>
<evidence type="ECO:0000256" key="5">
    <source>
        <dbReference type="HAMAP-Rule" id="MF_00299"/>
    </source>
</evidence>
<dbReference type="Pfam" id="PF01885">
    <property type="entry name" value="PTS_2-RNA"/>
    <property type="match status" value="1"/>
</dbReference>
<dbReference type="EC" id="2.7.1.-" evidence="5"/>
<evidence type="ECO:0000256" key="1">
    <source>
        <dbReference type="ARBA" id="ARBA00009836"/>
    </source>
</evidence>
<dbReference type="PANTHER" id="PTHR12684:SF2">
    <property type="entry name" value="TRNA 2'-PHOSPHOTRANSFERASE 1"/>
    <property type="match status" value="1"/>
</dbReference>
<evidence type="ECO:0000256" key="3">
    <source>
        <dbReference type="ARBA" id="ARBA00023027"/>
    </source>
</evidence>
<keyword evidence="3 5" id="KW-0520">NAD</keyword>
<dbReference type="InterPro" id="IPR022928">
    <property type="entry name" value="RNA_2'-PTrans_KptA"/>
</dbReference>
<gene>
    <name evidence="5" type="primary">kptA</name>
    <name evidence="6" type="ORF">SAMN05216174_101833</name>
</gene>
<dbReference type="STRING" id="1271860.SAMN05216174_101833"/>
<dbReference type="Gene3D" id="3.20.170.30">
    <property type="match status" value="1"/>
</dbReference>
<dbReference type="AlphaFoldDB" id="A0A1G6KDL4"/>
<dbReference type="InterPro" id="IPR002745">
    <property type="entry name" value="Ptrans_KptA/Tpt1"/>
</dbReference>
<accession>A0A1G6KDL4</accession>
<organism evidence="6 7">
    <name type="scientific">Actinokineospora iranica</name>
    <dbReference type="NCBI Taxonomy" id="1271860"/>
    <lineage>
        <taxon>Bacteria</taxon>
        <taxon>Bacillati</taxon>
        <taxon>Actinomycetota</taxon>
        <taxon>Actinomycetes</taxon>
        <taxon>Pseudonocardiales</taxon>
        <taxon>Pseudonocardiaceae</taxon>
        <taxon>Actinokineospora</taxon>
    </lineage>
</organism>
<dbReference type="SUPFAM" id="SSF56399">
    <property type="entry name" value="ADP-ribosylation"/>
    <property type="match status" value="1"/>
</dbReference>
<name>A0A1G6KDL4_9PSEU</name>
<dbReference type="GO" id="GO:0000215">
    <property type="term" value="F:tRNA 2'-phosphotransferase activity"/>
    <property type="evidence" value="ECO:0007669"/>
    <property type="project" value="TreeGrafter"/>
</dbReference>
<dbReference type="InterPro" id="IPR042081">
    <property type="entry name" value="RNA_2'-PTrans_C"/>
</dbReference>
<dbReference type="NCBIfam" id="NF002014">
    <property type="entry name" value="PRK00819.1-4"/>
    <property type="match status" value="1"/>
</dbReference>
<comment type="function">
    <text evidence="4 5">Removes the 2'-phosphate from RNA via an intermediate in which the phosphate is ADP-ribosylated by NAD followed by a presumed transesterification to release the RNA and generate ADP-ribose 1''-2''-cyclic phosphate (APPR&gt;P). May function as an ADP-ribosylase.</text>
</comment>
<sequence length="185" mass="20035">MPSEMEDKNIIRLSKRLSLVLRHAPESVGITLDRAGWVPVDDLLAALARHGARMSRDLLERVVAENDKSRFAFDETGTRIRASQGHSVPVDLGLSPAEPPETLYHGTVAAALPAIRAQGLRPMSRHDVHLSATRDTAVRVGARRGKPVVLTVAAAAMAADGHVFYLSANGVWLVARVPVQYLDLP</sequence>
<protein>
    <recommendedName>
        <fullName evidence="5">Probable RNA 2'-phosphotransferase</fullName>
        <ecNumber evidence="5">2.7.1.-</ecNumber>
    </recommendedName>
</protein>
<keyword evidence="7" id="KW-1185">Reference proteome</keyword>
<dbReference type="InterPro" id="IPR042080">
    <property type="entry name" value="RNA_2'-PTrans_N"/>
</dbReference>
<evidence type="ECO:0000256" key="4">
    <source>
        <dbReference type="ARBA" id="ARBA00025212"/>
    </source>
</evidence>
<dbReference type="Proteomes" id="UP000199501">
    <property type="component" value="Unassembled WGS sequence"/>
</dbReference>
<evidence type="ECO:0000313" key="7">
    <source>
        <dbReference type="Proteomes" id="UP000199501"/>
    </source>
</evidence>